<dbReference type="OrthoDB" id="9800582at2"/>
<dbReference type="PANTHER" id="PTHR11085">
    <property type="entry name" value="NAD-DEPENDENT PROTEIN DEACYLASE SIRTUIN-5, MITOCHONDRIAL-RELATED"/>
    <property type="match status" value="1"/>
</dbReference>
<evidence type="ECO:0000256" key="4">
    <source>
        <dbReference type="PROSITE-ProRule" id="PRU00236"/>
    </source>
</evidence>
<reference evidence="6 7" key="1">
    <citation type="journal article" date="2008" name="Int. J. Syst. Evol. Microbiol.">
        <title>Amphritea japonica sp. nov. and Amphritea balenae sp. nov., isolated from the sediment adjacent to sperm whale carcasses off Kagoshima, Japan.</title>
        <authorList>
            <person name="Miyazaki M."/>
            <person name="Nogi Y."/>
            <person name="Fujiwara Y."/>
            <person name="Kawato M."/>
            <person name="Nagahama T."/>
            <person name="Kubokawa K."/>
            <person name="Horikoshi K."/>
        </authorList>
    </citation>
    <scope>NUCLEOTIDE SEQUENCE [LARGE SCALE GENOMIC DNA]</scope>
    <source>
        <strain evidence="6 7">ATCC BAA-1530</strain>
    </source>
</reference>
<dbReference type="EMBL" id="AP014545">
    <property type="protein sequence ID" value="BBB24874.1"/>
    <property type="molecule type" value="Genomic_DNA"/>
</dbReference>
<dbReference type="GO" id="GO:0070403">
    <property type="term" value="F:NAD+ binding"/>
    <property type="evidence" value="ECO:0007669"/>
    <property type="project" value="InterPro"/>
</dbReference>
<protein>
    <recommendedName>
        <fullName evidence="1">protein acetyllysine N-acetyltransferase</fullName>
        <ecNumber evidence="1">2.3.1.286</ecNumber>
    </recommendedName>
</protein>
<organism evidence="6 7">
    <name type="scientific">Amphritea japonica ATCC BAA-1530</name>
    <dbReference type="NCBI Taxonomy" id="1278309"/>
    <lineage>
        <taxon>Bacteria</taxon>
        <taxon>Pseudomonadati</taxon>
        <taxon>Pseudomonadota</taxon>
        <taxon>Gammaproteobacteria</taxon>
        <taxon>Oceanospirillales</taxon>
        <taxon>Oceanospirillaceae</taxon>
        <taxon>Amphritea</taxon>
    </lineage>
</organism>
<dbReference type="GO" id="GO:0017136">
    <property type="term" value="F:histone deacetylase activity, NAD-dependent"/>
    <property type="evidence" value="ECO:0007669"/>
    <property type="project" value="TreeGrafter"/>
</dbReference>
<dbReference type="SUPFAM" id="SSF52467">
    <property type="entry name" value="DHS-like NAD/FAD-binding domain"/>
    <property type="match status" value="1"/>
</dbReference>
<dbReference type="InterPro" id="IPR050134">
    <property type="entry name" value="NAD-dep_sirtuin_deacylases"/>
</dbReference>
<dbReference type="KEGG" id="ajp:AMJAP_0275"/>
<gene>
    <name evidence="6" type="ORF">AMJAP_0275</name>
</gene>
<dbReference type="Pfam" id="PF02146">
    <property type="entry name" value="SIR2"/>
    <property type="match status" value="1"/>
</dbReference>
<dbReference type="Gene3D" id="3.40.50.1220">
    <property type="entry name" value="TPP-binding domain"/>
    <property type="match status" value="1"/>
</dbReference>
<dbReference type="GO" id="GO:0046872">
    <property type="term" value="F:metal ion binding"/>
    <property type="evidence" value="ECO:0007669"/>
    <property type="project" value="UniProtKB-KW"/>
</dbReference>
<dbReference type="InterPro" id="IPR029035">
    <property type="entry name" value="DHS-like_NAD/FAD-binding_dom"/>
</dbReference>
<dbReference type="Gene3D" id="3.30.1600.10">
    <property type="entry name" value="SIR2/SIRT2 'Small Domain"/>
    <property type="match status" value="1"/>
</dbReference>
<keyword evidence="7" id="KW-1185">Reference proteome</keyword>
<feature type="binding site" evidence="4">
    <location>
        <position position="136"/>
    </location>
    <ligand>
        <name>Zn(2+)</name>
        <dbReference type="ChEBI" id="CHEBI:29105"/>
    </ligand>
</feature>
<name>A0A7R6P131_9GAMM</name>
<dbReference type="InterPro" id="IPR026591">
    <property type="entry name" value="Sirtuin_cat_small_dom_sf"/>
</dbReference>
<evidence type="ECO:0000259" key="5">
    <source>
        <dbReference type="PROSITE" id="PS50305"/>
    </source>
</evidence>
<keyword evidence="4" id="KW-0479">Metal-binding</keyword>
<dbReference type="InterPro" id="IPR003000">
    <property type="entry name" value="Sirtuin"/>
</dbReference>
<dbReference type="EC" id="2.3.1.286" evidence="1"/>
<sequence>MTYSIEQTAVQSVAQPLTNFIHQHPRLFILTGAGCSTQSGIPDYRDKNGEWKRQPPVQHRDFMTRHTTRQRFWARSLIGWPLMANARPNAVHESLQLLEQKGYCQQLVTQNVDRLHQQAGQQQVIDLHGRSDQVICMACNQLHDRNQIHRQMADENPAFAQYTATAAPDGDADLDGIDFSGFKVTNCPECDGMLKPNVVFFGDNVPKERVFSALNSLKQSDALLVVGSSLMVYSGFRFCKQAAQLNIPIAAITRGKTRADELLSLKLDGDISEFLQPSAKALKPLISAG</sequence>
<keyword evidence="2" id="KW-0808">Transferase</keyword>
<evidence type="ECO:0000256" key="3">
    <source>
        <dbReference type="ARBA" id="ARBA00023027"/>
    </source>
</evidence>
<feature type="domain" description="Deacetylase sirtuin-type" evidence="5">
    <location>
        <begin position="7"/>
        <end position="288"/>
    </location>
</feature>
<evidence type="ECO:0000256" key="1">
    <source>
        <dbReference type="ARBA" id="ARBA00012928"/>
    </source>
</evidence>
<accession>A0A7R6P131</accession>
<dbReference type="RefSeq" id="WP_051088394.1">
    <property type="nucleotide sequence ID" value="NZ_AP014545.1"/>
</dbReference>
<dbReference type="InterPro" id="IPR026590">
    <property type="entry name" value="Ssirtuin_cat_dom"/>
</dbReference>
<feature type="binding site" evidence="4">
    <location>
        <position position="187"/>
    </location>
    <ligand>
        <name>Zn(2+)</name>
        <dbReference type="ChEBI" id="CHEBI:29105"/>
    </ligand>
</feature>
<feature type="binding site" evidence="4">
    <location>
        <position position="139"/>
    </location>
    <ligand>
        <name>Zn(2+)</name>
        <dbReference type="ChEBI" id="CHEBI:29105"/>
    </ligand>
</feature>
<proteinExistence type="predicted"/>
<dbReference type="NCBIfam" id="NF003738">
    <property type="entry name" value="PRK05333.1"/>
    <property type="match status" value="1"/>
</dbReference>
<evidence type="ECO:0000256" key="2">
    <source>
        <dbReference type="ARBA" id="ARBA00022679"/>
    </source>
</evidence>
<dbReference type="AlphaFoldDB" id="A0A7R6P131"/>
<evidence type="ECO:0000313" key="7">
    <source>
        <dbReference type="Proteomes" id="UP000595663"/>
    </source>
</evidence>
<feature type="active site" description="Proton acceptor" evidence="4">
    <location>
        <position position="128"/>
    </location>
</feature>
<keyword evidence="3" id="KW-0520">NAD</keyword>
<evidence type="ECO:0000313" key="6">
    <source>
        <dbReference type="EMBL" id="BBB24874.1"/>
    </source>
</evidence>
<feature type="binding site" evidence="4">
    <location>
        <position position="190"/>
    </location>
    <ligand>
        <name>Zn(2+)</name>
        <dbReference type="ChEBI" id="CHEBI:29105"/>
    </ligand>
</feature>
<dbReference type="Proteomes" id="UP000595663">
    <property type="component" value="Chromosome"/>
</dbReference>
<keyword evidence="4" id="KW-0862">Zinc</keyword>
<dbReference type="PANTHER" id="PTHR11085:SF10">
    <property type="entry name" value="NAD-DEPENDENT PROTEIN DEACYLASE SIRTUIN-5, MITOCHONDRIAL-RELATED"/>
    <property type="match status" value="1"/>
</dbReference>
<dbReference type="PROSITE" id="PS50305">
    <property type="entry name" value="SIRTUIN"/>
    <property type="match status" value="1"/>
</dbReference>